<proteinExistence type="predicted"/>
<evidence type="ECO:0000313" key="4">
    <source>
        <dbReference type="Proteomes" id="UP000588491"/>
    </source>
</evidence>
<dbReference type="AlphaFoldDB" id="A0A7Y0KC72"/>
<evidence type="ECO:0000313" key="2">
    <source>
        <dbReference type="EMBL" id="NMO78939.1"/>
    </source>
</evidence>
<dbReference type="EMBL" id="JABBPK010000001">
    <property type="protein sequence ID" value="NMO79955.1"/>
    <property type="molecule type" value="Genomic_DNA"/>
</dbReference>
<keyword evidence="1" id="KW-1133">Transmembrane helix</keyword>
<dbReference type="Proteomes" id="UP000588491">
    <property type="component" value="Unassembled WGS sequence"/>
</dbReference>
<dbReference type="RefSeq" id="WP_169189011.1">
    <property type="nucleotide sequence ID" value="NZ_JABBPK010000001.1"/>
</dbReference>
<feature type="transmembrane region" description="Helical" evidence="1">
    <location>
        <begin position="6"/>
        <end position="24"/>
    </location>
</feature>
<sequence length="79" mass="9094">MDTFNWIVFLWQVSFGVSIITLLIGLVKRSWVSMLISSVTFLPVAYYFLGAENGLRLIGFIPILLLILTIVFWRSKKRA</sequence>
<name>A0A7Y0KC72_9BACI</name>
<protein>
    <recommendedName>
        <fullName evidence="5">NADH dehydrogenase subunit 4L</fullName>
    </recommendedName>
</protein>
<comment type="caution">
    <text evidence="2">The sequence shown here is derived from an EMBL/GenBank/DDBJ whole genome shotgun (WGS) entry which is preliminary data.</text>
</comment>
<feature type="transmembrane region" description="Helical" evidence="1">
    <location>
        <begin position="55"/>
        <end position="73"/>
    </location>
</feature>
<evidence type="ECO:0000313" key="3">
    <source>
        <dbReference type="EMBL" id="NMO79955.1"/>
    </source>
</evidence>
<dbReference type="EMBL" id="JABBPK010000001">
    <property type="protein sequence ID" value="NMO78939.1"/>
    <property type="molecule type" value="Genomic_DNA"/>
</dbReference>
<keyword evidence="1" id="KW-0812">Transmembrane</keyword>
<evidence type="ECO:0008006" key="5">
    <source>
        <dbReference type="Google" id="ProtNLM"/>
    </source>
</evidence>
<accession>A0A7Y0KC72</accession>
<feature type="transmembrane region" description="Helical" evidence="1">
    <location>
        <begin position="31"/>
        <end position="49"/>
    </location>
</feature>
<evidence type="ECO:0000256" key="1">
    <source>
        <dbReference type="SAM" id="Phobius"/>
    </source>
</evidence>
<reference evidence="2 4" key="1">
    <citation type="submission" date="2020-04" db="EMBL/GenBank/DDBJ databases">
        <title>Bacillus sp. UniB3 isolated from commercial digestive syrup.</title>
        <authorList>
            <person name="Thorat V."/>
            <person name="Kirdat K."/>
            <person name="Tiwarekar B."/>
            <person name="Yadav A."/>
        </authorList>
    </citation>
    <scope>NUCLEOTIDE SEQUENCE [LARGE SCALE GENOMIC DNA]</scope>
    <source>
        <strain evidence="2 4">UniB3</strain>
    </source>
</reference>
<keyword evidence="1" id="KW-0472">Membrane</keyword>
<keyword evidence="4" id="KW-1185">Reference proteome</keyword>
<gene>
    <name evidence="2" type="ORF">HHU08_18435</name>
    <name evidence="3" type="ORF">HHU08_23815</name>
</gene>
<organism evidence="2 4">
    <name type="scientific">Niallia alba</name>
    <dbReference type="NCBI Taxonomy" id="2729105"/>
    <lineage>
        <taxon>Bacteria</taxon>
        <taxon>Bacillati</taxon>
        <taxon>Bacillota</taxon>
        <taxon>Bacilli</taxon>
        <taxon>Bacillales</taxon>
        <taxon>Bacillaceae</taxon>
        <taxon>Niallia</taxon>
    </lineage>
</organism>